<reference evidence="1" key="1">
    <citation type="submission" date="2020-07" db="EMBL/GenBank/DDBJ databases">
        <title>Multicomponent nature underlies the extraordinary mechanical properties of spider dragline silk.</title>
        <authorList>
            <person name="Kono N."/>
            <person name="Nakamura H."/>
            <person name="Mori M."/>
            <person name="Yoshida Y."/>
            <person name="Ohtoshi R."/>
            <person name="Malay A.D."/>
            <person name="Moran D.A.P."/>
            <person name="Tomita M."/>
            <person name="Numata K."/>
            <person name="Arakawa K."/>
        </authorList>
    </citation>
    <scope>NUCLEOTIDE SEQUENCE</scope>
</reference>
<evidence type="ECO:0000313" key="1">
    <source>
        <dbReference type="EMBL" id="GFQ76928.1"/>
    </source>
</evidence>
<dbReference type="AlphaFoldDB" id="A0A8X6FCY9"/>
<accession>A0A8X6FCY9</accession>
<evidence type="ECO:0000313" key="2">
    <source>
        <dbReference type="Proteomes" id="UP000887116"/>
    </source>
</evidence>
<sequence length="81" mass="9542">MLTILFPVVTNFKRIASNFTKSKRYYGSCWNESQRRVANDANLMEPWKKENFDVHPVHETESLGANETRVLGLSWNTHEHY</sequence>
<proteinExistence type="predicted"/>
<dbReference type="EMBL" id="BMAO01011816">
    <property type="protein sequence ID" value="GFQ76928.1"/>
    <property type="molecule type" value="Genomic_DNA"/>
</dbReference>
<name>A0A8X6FCY9_TRICU</name>
<dbReference type="Proteomes" id="UP000887116">
    <property type="component" value="Unassembled WGS sequence"/>
</dbReference>
<keyword evidence="2" id="KW-1185">Reference proteome</keyword>
<dbReference type="OrthoDB" id="6437258at2759"/>
<organism evidence="1 2">
    <name type="scientific">Trichonephila clavata</name>
    <name type="common">Joro spider</name>
    <name type="synonym">Nephila clavata</name>
    <dbReference type="NCBI Taxonomy" id="2740835"/>
    <lineage>
        <taxon>Eukaryota</taxon>
        <taxon>Metazoa</taxon>
        <taxon>Ecdysozoa</taxon>
        <taxon>Arthropoda</taxon>
        <taxon>Chelicerata</taxon>
        <taxon>Arachnida</taxon>
        <taxon>Araneae</taxon>
        <taxon>Araneomorphae</taxon>
        <taxon>Entelegynae</taxon>
        <taxon>Araneoidea</taxon>
        <taxon>Nephilidae</taxon>
        <taxon>Trichonephila</taxon>
    </lineage>
</organism>
<comment type="caution">
    <text evidence="1">The sequence shown here is derived from an EMBL/GenBank/DDBJ whole genome shotgun (WGS) entry which is preliminary data.</text>
</comment>
<protein>
    <submittedName>
        <fullName evidence="1">Uncharacterized protein</fullName>
    </submittedName>
</protein>
<gene>
    <name evidence="1" type="ORF">TNCT_225181</name>
</gene>